<dbReference type="STRING" id="8090.ENSORLP00000037047"/>
<dbReference type="SMART" id="SM00060">
    <property type="entry name" value="FN3"/>
    <property type="match status" value="2"/>
</dbReference>
<keyword evidence="1" id="KW-0393">Immunoglobulin domain</keyword>
<dbReference type="PROSITE" id="PS50853">
    <property type="entry name" value="FN3"/>
    <property type="match status" value="1"/>
</dbReference>
<dbReference type="PRINTS" id="PR00014">
    <property type="entry name" value="FNTYPEIII"/>
</dbReference>
<reference evidence="3 4" key="1">
    <citation type="journal article" date="2007" name="Nature">
        <title>The medaka draft genome and insights into vertebrate genome evolution.</title>
        <authorList>
            <person name="Kasahara M."/>
            <person name="Naruse K."/>
            <person name="Sasaki S."/>
            <person name="Nakatani Y."/>
            <person name="Qu W."/>
            <person name="Ahsan B."/>
            <person name="Yamada T."/>
            <person name="Nagayasu Y."/>
            <person name="Doi K."/>
            <person name="Kasai Y."/>
            <person name="Jindo T."/>
            <person name="Kobayashi D."/>
            <person name="Shimada A."/>
            <person name="Toyoda A."/>
            <person name="Kuroki Y."/>
            <person name="Fujiyama A."/>
            <person name="Sasaki T."/>
            <person name="Shimizu A."/>
            <person name="Asakawa S."/>
            <person name="Shimizu N."/>
            <person name="Hashimoto S."/>
            <person name="Yang J."/>
            <person name="Lee Y."/>
            <person name="Matsushima K."/>
            <person name="Sugano S."/>
            <person name="Sakaizumi M."/>
            <person name="Narita T."/>
            <person name="Ohishi K."/>
            <person name="Haga S."/>
            <person name="Ohta F."/>
            <person name="Nomoto H."/>
            <person name="Nogata K."/>
            <person name="Morishita T."/>
            <person name="Endo T."/>
            <person name="Shin-I T."/>
            <person name="Takeda H."/>
            <person name="Morishita S."/>
            <person name="Kohara Y."/>
        </authorList>
    </citation>
    <scope>NUCLEOTIDE SEQUENCE [LARGE SCALE GENOMIC DNA]</scope>
    <source>
        <strain evidence="3 4">Hd-rR</strain>
    </source>
</reference>
<protein>
    <recommendedName>
        <fullName evidence="2">Fibronectin type-III domain-containing protein</fullName>
    </recommendedName>
</protein>
<dbReference type="Ensembl" id="ENSORLT00000031522.1">
    <property type="protein sequence ID" value="ENSORLP00000037047.1"/>
    <property type="gene ID" value="ENSORLG00000027027.1"/>
</dbReference>
<dbReference type="Bgee" id="ENSORLG00000027027">
    <property type="expression patterns" value="Expressed in bone element and 5 other cell types or tissues"/>
</dbReference>
<evidence type="ECO:0000256" key="1">
    <source>
        <dbReference type="ARBA" id="ARBA00023319"/>
    </source>
</evidence>
<dbReference type="SUPFAM" id="SSF48726">
    <property type="entry name" value="Immunoglobulin"/>
    <property type="match status" value="1"/>
</dbReference>
<evidence type="ECO:0000313" key="4">
    <source>
        <dbReference type="Proteomes" id="UP000001038"/>
    </source>
</evidence>
<dbReference type="PANTHER" id="PTHR14340:SF13">
    <property type="entry name" value="TITIN"/>
    <property type="match status" value="1"/>
</dbReference>
<dbReference type="GO" id="GO:0045214">
    <property type="term" value="P:sarcomere organization"/>
    <property type="evidence" value="ECO:0000318"/>
    <property type="project" value="GO_Central"/>
</dbReference>
<accession>A0A3B3HZM5</accession>
<dbReference type="Proteomes" id="UP000001038">
    <property type="component" value="Chromosome 21"/>
</dbReference>
<dbReference type="InterPro" id="IPR003961">
    <property type="entry name" value="FN3_dom"/>
</dbReference>
<dbReference type="Gene3D" id="2.60.40.10">
    <property type="entry name" value="Immunoglobulins"/>
    <property type="match status" value="3"/>
</dbReference>
<dbReference type="GO" id="GO:0031430">
    <property type="term" value="C:M band"/>
    <property type="evidence" value="ECO:0000318"/>
    <property type="project" value="GO_Central"/>
</dbReference>
<dbReference type="InParanoid" id="A0A3B3HZM5"/>
<keyword evidence="4" id="KW-1185">Reference proteome</keyword>
<proteinExistence type="predicted"/>
<dbReference type="Pfam" id="PF00041">
    <property type="entry name" value="fn3"/>
    <property type="match status" value="1"/>
</dbReference>
<dbReference type="FunFam" id="2.60.40.10:FF:000003">
    <property type="entry name" value="Titin isoform E"/>
    <property type="match status" value="1"/>
</dbReference>
<dbReference type="InterPro" id="IPR036116">
    <property type="entry name" value="FN3_sf"/>
</dbReference>
<evidence type="ECO:0000313" key="3">
    <source>
        <dbReference type="Ensembl" id="ENSORLP00000037047.1"/>
    </source>
</evidence>
<evidence type="ECO:0000259" key="2">
    <source>
        <dbReference type="PROSITE" id="PS50853"/>
    </source>
</evidence>
<reference evidence="3" key="2">
    <citation type="submission" date="2025-08" db="UniProtKB">
        <authorList>
            <consortium name="Ensembl"/>
        </authorList>
    </citation>
    <scope>IDENTIFICATION</scope>
    <source>
        <strain evidence="3">Hd-rR</strain>
    </source>
</reference>
<organism evidence="3 4">
    <name type="scientific">Oryzias latipes</name>
    <name type="common">Japanese rice fish</name>
    <name type="synonym">Japanese killifish</name>
    <dbReference type="NCBI Taxonomy" id="8090"/>
    <lineage>
        <taxon>Eukaryota</taxon>
        <taxon>Metazoa</taxon>
        <taxon>Chordata</taxon>
        <taxon>Craniata</taxon>
        <taxon>Vertebrata</taxon>
        <taxon>Euteleostomi</taxon>
        <taxon>Actinopterygii</taxon>
        <taxon>Neopterygii</taxon>
        <taxon>Teleostei</taxon>
        <taxon>Neoteleostei</taxon>
        <taxon>Acanthomorphata</taxon>
        <taxon>Ovalentaria</taxon>
        <taxon>Atherinomorphae</taxon>
        <taxon>Beloniformes</taxon>
        <taxon>Adrianichthyidae</taxon>
        <taxon>Oryziinae</taxon>
        <taxon>Oryzias</taxon>
    </lineage>
</organism>
<dbReference type="CDD" id="cd00063">
    <property type="entry name" value="FN3"/>
    <property type="match status" value="2"/>
</dbReference>
<dbReference type="SUPFAM" id="SSF49265">
    <property type="entry name" value="Fibronectin type III"/>
    <property type="match status" value="1"/>
</dbReference>
<dbReference type="GeneTree" id="ENSGT01150000286978"/>
<dbReference type="GO" id="GO:0048738">
    <property type="term" value="P:cardiac muscle tissue development"/>
    <property type="evidence" value="ECO:0000318"/>
    <property type="project" value="GO_Central"/>
</dbReference>
<name>A0A3B3HZM5_ORYLA</name>
<dbReference type="InterPro" id="IPR013783">
    <property type="entry name" value="Ig-like_fold"/>
</dbReference>
<reference evidence="3" key="3">
    <citation type="submission" date="2025-09" db="UniProtKB">
        <authorList>
            <consortium name="Ensembl"/>
        </authorList>
    </citation>
    <scope>IDENTIFICATION</scope>
    <source>
        <strain evidence="3">Hd-rR</strain>
    </source>
</reference>
<feature type="domain" description="Fibronectin type-III" evidence="2">
    <location>
        <begin position="40"/>
        <end position="133"/>
    </location>
</feature>
<dbReference type="InterPro" id="IPR036179">
    <property type="entry name" value="Ig-like_dom_sf"/>
</dbReference>
<sequence length="222" mass="24680">MLVIDNVNRFDSGKYSLTLTNSSGTKTAVIVVRILDSPAAPQHFTVKEIKKDSVILTWDTPLNDGGAKITNYIVEKRESVRKAYTTVTNNCTANTLKIEELPEGGIFYFRVSAVNAYGQGQMVESKEIKVSEVPLPPNKIIVVDVTKTSVSLGWEKPAHDGGSKVLYEVSDLHHRYTSDVRKNVGKESGISHCIISEEFIFIIEEEISLRTLVGNTKVKYFL</sequence>
<dbReference type="PANTHER" id="PTHR14340">
    <property type="entry name" value="MICROFIBRIL-ASSOCIATED GLYCOPROTEIN 3"/>
    <property type="match status" value="1"/>
</dbReference>
<dbReference type="AlphaFoldDB" id="A0A3B3HZM5"/>